<feature type="region of interest" description="Disordered" evidence="10">
    <location>
        <begin position="117"/>
        <end position="435"/>
    </location>
</feature>
<feature type="compositionally biased region" description="Polar residues" evidence="10">
    <location>
        <begin position="118"/>
        <end position="128"/>
    </location>
</feature>
<comment type="similarity">
    <text evidence="2">Belongs to the EAF family.</text>
</comment>
<keyword evidence="5" id="KW-0805">Transcription regulation</keyword>
<feature type="compositionally biased region" description="Low complexity" evidence="10">
    <location>
        <begin position="420"/>
        <end position="435"/>
    </location>
</feature>
<evidence type="ECO:0000256" key="3">
    <source>
        <dbReference type="ARBA" id="ARBA00021452"/>
    </source>
</evidence>
<keyword evidence="8" id="KW-0539">Nucleus</keyword>
<evidence type="ECO:0000256" key="4">
    <source>
        <dbReference type="ARBA" id="ARBA00022553"/>
    </source>
</evidence>
<dbReference type="PANTHER" id="PTHR15970">
    <property type="entry name" value="ELL-ASSOCIATED FACTOR EAF"/>
    <property type="match status" value="1"/>
</dbReference>
<dbReference type="PANTHER" id="PTHR15970:SF2">
    <property type="entry name" value="ELL-ASSOCIATED FACTOR EAF"/>
    <property type="match status" value="1"/>
</dbReference>
<dbReference type="GO" id="GO:0032783">
    <property type="term" value="C:super elongation complex"/>
    <property type="evidence" value="ECO:0007669"/>
    <property type="project" value="InterPro"/>
</dbReference>
<gene>
    <name evidence="12" type="ORF">QR98_0073000</name>
</gene>
<evidence type="ECO:0000256" key="10">
    <source>
        <dbReference type="SAM" id="MobiDB-lite"/>
    </source>
</evidence>
<evidence type="ECO:0000313" key="13">
    <source>
        <dbReference type="Proteomes" id="UP000616769"/>
    </source>
</evidence>
<reference evidence="12 13" key="1">
    <citation type="journal article" date="2015" name="Parasit. Vectors">
        <title>Draft genome of the scabies mite.</title>
        <authorList>
            <person name="Rider S.D.Jr."/>
            <person name="Morgan M.S."/>
            <person name="Arlian L.G."/>
        </authorList>
    </citation>
    <scope>NUCLEOTIDE SEQUENCE [LARGE SCALE GENOMIC DNA]</scope>
    <source>
        <strain evidence="12">Arlian Lab</strain>
    </source>
</reference>
<evidence type="ECO:0000256" key="7">
    <source>
        <dbReference type="ARBA" id="ARBA00023163"/>
    </source>
</evidence>
<evidence type="ECO:0000256" key="8">
    <source>
        <dbReference type="ARBA" id="ARBA00023242"/>
    </source>
</evidence>
<dbReference type="GO" id="GO:0003711">
    <property type="term" value="F:transcription elongation factor activity"/>
    <property type="evidence" value="ECO:0007669"/>
    <property type="project" value="TreeGrafter"/>
</dbReference>
<feature type="compositionally biased region" description="Polar residues" evidence="10">
    <location>
        <begin position="170"/>
        <end position="243"/>
    </location>
</feature>
<feature type="compositionally biased region" description="Basic and acidic residues" evidence="10">
    <location>
        <begin position="398"/>
        <end position="407"/>
    </location>
</feature>
<dbReference type="InterPro" id="IPR019194">
    <property type="entry name" value="Tscrpt_elong_fac_Eaf_N"/>
</dbReference>
<dbReference type="InterPro" id="IPR027093">
    <property type="entry name" value="EAF_fam"/>
</dbReference>
<evidence type="ECO:0000256" key="9">
    <source>
        <dbReference type="ARBA" id="ARBA00025617"/>
    </source>
</evidence>
<feature type="compositionally biased region" description="Basic and acidic residues" evidence="10">
    <location>
        <begin position="378"/>
        <end position="387"/>
    </location>
</feature>
<organism evidence="12 13">
    <name type="scientific">Sarcoptes scabiei</name>
    <name type="common">Itch mite</name>
    <name type="synonym">Acarus scabiei</name>
    <dbReference type="NCBI Taxonomy" id="52283"/>
    <lineage>
        <taxon>Eukaryota</taxon>
        <taxon>Metazoa</taxon>
        <taxon>Ecdysozoa</taxon>
        <taxon>Arthropoda</taxon>
        <taxon>Chelicerata</taxon>
        <taxon>Arachnida</taxon>
        <taxon>Acari</taxon>
        <taxon>Acariformes</taxon>
        <taxon>Sarcoptiformes</taxon>
        <taxon>Astigmata</taxon>
        <taxon>Psoroptidia</taxon>
        <taxon>Sarcoptoidea</taxon>
        <taxon>Sarcoptidae</taxon>
        <taxon>Sarcoptinae</taxon>
        <taxon>Sarcoptes</taxon>
    </lineage>
</organism>
<sequence length="435" mass="47378">MNTFAEFLHKFGSQPRELKIGQSFFNDTDEAFHTIRSSIDPNKTSAIDFGQNGKVTITVPNIGGSGTTESVYQGQKKSHQKECVLIINDETGDIILERLNQSIIVKKARLRQEDLTKKSISSNKTNPSGFPDHSSLSPYSSSSSTNGNGTTLSQKSNTLSDHVNIKKPLSQKNGQSNNLSMNSKLSPNLPNGNSYSNNKNSATLTRSNGTKSSISSPSMPLLKPSTNSAGKTTSMNDKLQSDWTLKLPDPPEVSKKTKLQQDNVNDKKQRGTINSSSTCLSELSSSSDSSDLDDDSQSDHLSDSDNEINRSSNSKKRPKQSEPTALSMPSLIPTSANNTSPDSFSITSHDSKKHLFALSDDSDSSSSSSSDDDDFDDKDDRNSEKSKSAYNSGQRTKGSKDAEEKMEPVQNRFPSMPKFSQLSQDLQLSESDSDD</sequence>
<dbReference type="VEuPathDB" id="VectorBase:SSCA002824"/>
<evidence type="ECO:0000256" key="1">
    <source>
        <dbReference type="ARBA" id="ARBA00004123"/>
    </source>
</evidence>
<feature type="compositionally biased region" description="Low complexity" evidence="10">
    <location>
        <begin position="275"/>
        <end position="289"/>
    </location>
</feature>
<feature type="domain" description="Transcription elongation factor Eaf N-terminal" evidence="11">
    <location>
        <begin position="17"/>
        <end position="109"/>
    </location>
</feature>
<comment type="caution">
    <text evidence="12">The sequence shown here is derived from an EMBL/GenBank/DDBJ whole genome shotgun (WGS) entry which is preliminary data.</text>
</comment>
<evidence type="ECO:0000256" key="2">
    <source>
        <dbReference type="ARBA" id="ARBA00007798"/>
    </source>
</evidence>
<keyword evidence="4" id="KW-0597">Phosphoprotein</keyword>
<feature type="compositionally biased region" description="Polar residues" evidence="10">
    <location>
        <begin position="332"/>
        <end position="348"/>
    </location>
</feature>
<proteinExistence type="inferred from homology"/>
<keyword evidence="7" id="KW-0804">Transcription</keyword>
<name>A0A132ADY8_SARSC</name>
<evidence type="ECO:0000313" key="12">
    <source>
        <dbReference type="EMBL" id="KPM08775.1"/>
    </source>
</evidence>
<comment type="subcellular location">
    <subcellularLocation>
        <location evidence="1">Nucleus</location>
    </subcellularLocation>
</comment>
<dbReference type="Pfam" id="PF09816">
    <property type="entry name" value="EAF"/>
    <property type="match status" value="1"/>
</dbReference>
<dbReference type="Proteomes" id="UP000616769">
    <property type="component" value="Unassembled WGS sequence"/>
</dbReference>
<dbReference type="EMBL" id="JXLN01012684">
    <property type="protein sequence ID" value="KPM08775.1"/>
    <property type="molecule type" value="Genomic_DNA"/>
</dbReference>
<evidence type="ECO:0000259" key="11">
    <source>
        <dbReference type="Pfam" id="PF09816"/>
    </source>
</evidence>
<dbReference type="GO" id="GO:0006368">
    <property type="term" value="P:transcription elongation by RNA polymerase II"/>
    <property type="evidence" value="ECO:0007669"/>
    <property type="project" value="InterPro"/>
</dbReference>
<evidence type="ECO:0000256" key="6">
    <source>
        <dbReference type="ARBA" id="ARBA00023159"/>
    </source>
</evidence>
<keyword evidence="6" id="KW-0010">Activator</keyword>
<protein>
    <recommendedName>
        <fullName evidence="3">Ell-associated factor Eaf</fullName>
    </recommendedName>
</protein>
<feature type="compositionally biased region" description="Low complexity" evidence="10">
    <location>
        <begin position="134"/>
        <end position="153"/>
    </location>
</feature>
<accession>A0A132ADY8</accession>
<dbReference type="AlphaFoldDB" id="A0A132ADY8"/>
<comment type="function">
    <text evidence="9">Promotes transcriptional elongation by Su(Tpl)/ELL. Essential for development.</text>
</comment>
<dbReference type="OrthoDB" id="125903at2759"/>
<evidence type="ECO:0000256" key="5">
    <source>
        <dbReference type="ARBA" id="ARBA00023015"/>
    </source>
</evidence>